<feature type="chain" id="PRO_5046991371" description="Lipoprotein" evidence="1">
    <location>
        <begin position="20"/>
        <end position="54"/>
    </location>
</feature>
<evidence type="ECO:0008006" key="4">
    <source>
        <dbReference type="Google" id="ProtNLM"/>
    </source>
</evidence>
<sequence>MFCKFLLSLIALTSAFSLTSCVTKQTTRQGNEVVDEKYIIHRPVKKFIEKAEFE</sequence>
<evidence type="ECO:0000256" key="1">
    <source>
        <dbReference type="SAM" id="SignalP"/>
    </source>
</evidence>
<feature type="signal peptide" evidence="1">
    <location>
        <begin position="1"/>
        <end position="19"/>
    </location>
</feature>
<keyword evidence="1" id="KW-0732">Signal</keyword>
<dbReference type="Proteomes" id="UP001597297">
    <property type="component" value="Unassembled WGS sequence"/>
</dbReference>
<keyword evidence="3" id="KW-1185">Reference proteome</keyword>
<comment type="caution">
    <text evidence="2">The sequence shown here is derived from an EMBL/GenBank/DDBJ whole genome shotgun (WGS) entry which is preliminary data.</text>
</comment>
<dbReference type="PROSITE" id="PS51257">
    <property type="entry name" value="PROKAR_LIPOPROTEIN"/>
    <property type="match status" value="1"/>
</dbReference>
<gene>
    <name evidence="2" type="ORF">ACFSQZ_07490</name>
</gene>
<evidence type="ECO:0000313" key="3">
    <source>
        <dbReference type="Proteomes" id="UP001597297"/>
    </source>
</evidence>
<dbReference type="EMBL" id="JBHUJC010000020">
    <property type="protein sequence ID" value="MFD2276307.1"/>
    <property type="molecule type" value="Genomic_DNA"/>
</dbReference>
<dbReference type="RefSeq" id="WP_377094351.1">
    <property type="nucleotide sequence ID" value="NZ_JBHSJM010000001.1"/>
</dbReference>
<accession>A0ABW5E1P8</accession>
<reference evidence="3" key="1">
    <citation type="journal article" date="2019" name="Int. J. Syst. Evol. Microbiol.">
        <title>The Global Catalogue of Microorganisms (GCM) 10K type strain sequencing project: providing services to taxonomists for standard genome sequencing and annotation.</title>
        <authorList>
            <consortium name="The Broad Institute Genomics Platform"/>
            <consortium name="The Broad Institute Genome Sequencing Center for Infectious Disease"/>
            <person name="Wu L."/>
            <person name="Ma J."/>
        </authorList>
    </citation>
    <scope>NUCLEOTIDE SEQUENCE [LARGE SCALE GENOMIC DNA]</scope>
    <source>
        <strain evidence="3">JCM 16545</strain>
    </source>
</reference>
<evidence type="ECO:0000313" key="2">
    <source>
        <dbReference type="EMBL" id="MFD2276307.1"/>
    </source>
</evidence>
<name>A0ABW5E1P8_9BACT</name>
<organism evidence="2 3">
    <name type="scientific">Rubritalea spongiae</name>
    <dbReference type="NCBI Taxonomy" id="430797"/>
    <lineage>
        <taxon>Bacteria</taxon>
        <taxon>Pseudomonadati</taxon>
        <taxon>Verrucomicrobiota</taxon>
        <taxon>Verrucomicrobiia</taxon>
        <taxon>Verrucomicrobiales</taxon>
        <taxon>Rubritaleaceae</taxon>
        <taxon>Rubritalea</taxon>
    </lineage>
</organism>
<proteinExistence type="predicted"/>
<protein>
    <recommendedName>
        <fullName evidence="4">Lipoprotein</fullName>
    </recommendedName>
</protein>